<feature type="coiled-coil region" evidence="1">
    <location>
        <begin position="77"/>
        <end position="104"/>
    </location>
</feature>
<evidence type="ECO:0000313" key="2">
    <source>
        <dbReference type="EMBL" id="MEM0542871.1"/>
    </source>
</evidence>
<evidence type="ECO:0000256" key="1">
    <source>
        <dbReference type="SAM" id="Coils"/>
    </source>
</evidence>
<dbReference type="Proteomes" id="UP001460072">
    <property type="component" value="Unassembled WGS sequence"/>
</dbReference>
<comment type="caution">
    <text evidence="2">The sequence shown here is derived from an EMBL/GenBank/DDBJ whole genome shotgun (WGS) entry which is preliminary data.</text>
</comment>
<reference evidence="2 3" key="1">
    <citation type="submission" date="2024-03" db="EMBL/GenBank/DDBJ databases">
        <title>Two novel species of the genus Flavobacterium exhibiting potentially degradation of complex polysaccharides.</title>
        <authorList>
            <person name="Lian X."/>
        </authorList>
    </citation>
    <scope>NUCLEOTIDE SEQUENCE [LARGE SCALE GENOMIC DNA]</scope>
    <source>
        <strain evidence="3">j3</strain>
    </source>
</reference>
<keyword evidence="3" id="KW-1185">Reference proteome</keyword>
<keyword evidence="1" id="KW-0175">Coiled coil</keyword>
<dbReference type="RefSeq" id="WP_342696073.1">
    <property type="nucleotide sequence ID" value="NZ_JBCGDO010000011.1"/>
</dbReference>
<name>A0ABU9N6K1_9FLAO</name>
<accession>A0ABU9N6K1</accession>
<proteinExistence type="predicted"/>
<dbReference type="EMBL" id="JBCGDO010000011">
    <property type="protein sequence ID" value="MEM0542871.1"/>
    <property type="molecule type" value="Genomic_DNA"/>
</dbReference>
<protein>
    <submittedName>
        <fullName evidence="2">Uncharacterized protein</fullName>
    </submittedName>
</protein>
<sequence length="149" mass="17311">MKYREKLLEIIFDENENALEEWLVAQPLLEQADILRELKQLAEEIAAENGDDVSTMVEGFDNFDNMIDQYEDAILDEKLAEANLVMAQEELDKEMREIDLATAAVREYVMDCIVNNEENADAMKELAEKMIQSEKDNDMFDPNNWSRIL</sequence>
<evidence type="ECO:0000313" key="3">
    <source>
        <dbReference type="Proteomes" id="UP001460072"/>
    </source>
</evidence>
<gene>
    <name evidence="2" type="ORF">WFZ85_09585</name>
</gene>
<organism evidence="2 3">
    <name type="scientific">Flavobacterium aureirubrum</name>
    <dbReference type="NCBI Taxonomy" id="3133147"/>
    <lineage>
        <taxon>Bacteria</taxon>
        <taxon>Pseudomonadati</taxon>
        <taxon>Bacteroidota</taxon>
        <taxon>Flavobacteriia</taxon>
        <taxon>Flavobacteriales</taxon>
        <taxon>Flavobacteriaceae</taxon>
        <taxon>Flavobacterium</taxon>
    </lineage>
</organism>